<organism evidence="1 2">
    <name type="scientific">Candidatus Uhrbacteria bacterium RIFCSPLOWO2_02_FULL_53_10</name>
    <dbReference type="NCBI Taxonomy" id="1802411"/>
    <lineage>
        <taxon>Bacteria</taxon>
        <taxon>Candidatus Uhriibacteriota</taxon>
    </lineage>
</organism>
<proteinExistence type="predicted"/>
<accession>A0A1F7VG09</accession>
<dbReference type="EMBL" id="MGET01000058">
    <property type="protein sequence ID" value="OGL88917.1"/>
    <property type="molecule type" value="Genomic_DNA"/>
</dbReference>
<comment type="caution">
    <text evidence="1">The sequence shown here is derived from an EMBL/GenBank/DDBJ whole genome shotgun (WGS) entry which is preliminary data.</text>
</comment>
<sequence length="106" mass="12107">MAQKQSKFSGPDYQVLGKCPVCKAFLYSKQSALVERRRQGALFHVDCDRCKSSVLLMVVQGPMHFLTTVGMLTDISKPDVERMSRQERINADDVLTLYSHFKKHTQ</sequence>
<name>A0A1F7VG09_9BACT</name>
<evidence type="ECO:0000313" key="2">
    <source>
        <dbReference type="Proteomes" id="UP000177574"/>
    </source>
</evidence>
<reference evidence="1 2" key="1">
    <citation type="journal article" date="2016" name="Nat. Commun.">
        <title>Thousands of microbial genomes shed light on interconnected biogeochemical processes in an aquifer system.</title>
        <authorList>
            <person name="Anantharaman K."/>
            <person name="Brown C.T."/>
            <person name="Hug L.A."/>
            <person name="Sharon I."/>
            <person name="Castelle C.J."/>
            <person name="Probst A.J."/>
            <person name="Thomas B.C."/>
            <person name="Singh A."/>
            <person name="Wilkins M.J."/>
            <person name="Karaoz U."/>
            <person name="Brodie E.L."/>
            <person name="Williams K.H."/>
            <person name="Hubbard S.S."/>
            <person name="Banfield J.F."/>
        </authorList>
    </citation>
    <scope>NUCLEOTIDE SEQUENCE [LARGE SCALE GENOMIC DNA]</scope>
</reference>
<evidence type="ECO:0000313" key="1">
    <source>
        <dbReference type="EMBL" id="OGL88917.1"/>
    </source>
</evidence>
<gene>
    <name evidence="1" type="ORF">A3I45_03295</name>
</gene>
<protein>
    <submittedName>
        <fullName evidence="1">Uncharacterized protein</fullName>
    </submittedName>
</protein>
<dbReference type="AlphaFoldDB" id="A0A1F7VG09"/>
<dbReference type="Proteomes" id="UP000177574">
    <property type="component" value="Unassembled WGS sequence"/>
</dbReference>